<gene>
    <name evidence="1" type="ORF">XENORESO_017706</name>
</gene>
<accession>A0ABV0WTT2</accession>
<proteinExistence type="predicted"/>
<dbReference type="Proteomes" id="UP001444071">
    <property type="component" value="Unassembled WGS sequence"/>
</dbReference>
<keyword evidence="2" id="KW-1185">Reference proteome</keyword>
<evidence type="ECO:0000313" key="1">
    <source>
        <dbReference type="EMBL" id="MEQ2272263.1"/>
    </source>
</evidence>
<organism evidence="1 2">
    <name type="scientific">Xenotaenia resolanae</name>
    <dbReference type="NCBI Taxonomy" id="208358"/>
    <lineage>
        <taxon>Eukaryota</taxon>
        <taxon>Metazoa</taxon>
        <taxon>Chordata</taxon>
        <taxon>Craniata</taxon>
        <taxon>Vertebrata</taxon>
        <taxon>Euteleostomi</taxon>
        <taxon>Actinopterygii</taxon>
        <taxon>Neopterygii</taxon>
        <taxon>Teleostei</taxon>
        <taxon>Neoteleostei</taxon>
        <taxon>Acanthomorphata</taxon>
        <taxon>Ovalentaria</taxon>
        <taxon>Atherinomorphae</taxon>
        <taxon>Cyprinodontiformes</taxon>
        <taxon>Goodeidae</taxon>
        <taxon>Xenotaenia</taxon>
    </lineage>
</organism>
<reference evidence="1 2" key="1">
    <citation type="submission" date="2021-06" db="EMBL/GenBank/DDBJ databases">
        <authorList>
            <person name="Palmer J.M."/>
        </authorList>
    </citation>
    <scope>NUCLEOTIDE SEQUENCE [LARGE SCALE GENOMIC DNA]</scope>
    <source>
        <strain evidence="1 2">XR_2019</strain>
        <tissue evidence="1">Muscle</tissue>
    </source>
</reference>
<comment type="caution">
    <text evidence="1">The sequence shown here is derived from an EMBL/GenBank/DDBJ whole genome shotgun (WGS) entry which is preliminary data.</text>
</comment>
<name>A0ABV0WTT2_9TELE</name>
<sequence>PPKTPTLLRFNIFSLQSAEETSFKDVSVLCSYKSRLPVMQSEEGFWFQSLQFQGLSETHWWLQLLIVRPPPSPSGQSSRRWTTIYEVKFPDLCVY</sequence>
<dbReference type="EMBL" id="JAHRIM010066146">
    <property type="protein sequence ID" value="MEQ2272263.1"/>
    <property type="molecule type" value="Genomic_DNA"/>
</dbReference>
<evidence type="ECO:0000313" key="2">
    <source>
        <dbReference type="Proteomes" id="UP001444071"/>
    </source>
</evidence>
<feature type="non-terminal residue" evidence="1">
    <location>
        <position position="1"/>
    </location>
</feature>
<protein>
    <submittedName>
        <fullName evidence="1">Uncharacterized protein</fullName>
    </submittedName>
</protein>